<accession>A0A096BBF6</accession>
<feature type="binding site" evidence="1">
    <location>
        <position position="35"/>
    </location>
    <ligand>
        <name>Mg(2+)</name>
        <dbReference type="ChEBI" id="CHEBI:18420"/>
        <label>1</label>
    </ligand>
</feature>
<dbReference type="AlphaFoldDB" id="A0A096BBF6"/>
<reference evidence="2 3" key="1">
    <citation type="submission" date="2014-07" db="EMBL/GenBank/DDBJ databases">
        <authorList>
            <person name="McCorrison J."/>
            <person name="Sanka R."/>
            <person name="Torralba M."/>
            <person name="Gillis M."/>
            <person name="Haft D.H."/>
            <person name="Methe B."/>
            <person name="Sutton G."/>
            <person name="Nelson K.E."/>
        </authorList>
    </citation>
    <scope>NUCLEOTIDE SEQUENCE [LARGE SCALE GENOMIC DNA]</scope>
    <source>
        <strain evidence="2 3">DNF00666</strain>
    </source>
</reference>
<organism evidence="2 3">
    <name type="scientific">Prevotella melaninogenica DNF00666</name>
    <dbReference type="NCBI Taxonomy" id="1401073"/>
    <lineage>
        <taxon>Bacteria</taxon>
        <taxon>Pseudomonadati</taxon>
        <taxon>Bacteroidota</taxon>
        <taxon>Bacteroidia</taxon>
        <taxon>Bacteroidales</taxon>
        <taxon>Prevotellaceae</taxon>
        <taxon>Prevotella</taxon>
    </lineage>
</organism>
<dbReference type="InterPro" id="IPR050792">
    <property type="entry name" value="ADP-ribosylglycohydrolase"/>
</dbReference>
<dbReference type="GO" id="GO:0016787">
    <property type="term" value="F:hydrolase activity"/>
    <property type="evidence" value="ECO:0007669"/>
    <property type="project" value="UniProtKB-KW"/>
</dbReference>
<dbReference type="GO" id="GO:0046872">
    <property type="term" value="F:metal ion binding"/>
    <property type="evidence" value="ECO:0007669"/>
    <property type="project" value="UniProtKB-KW"/>
</dbReference>
<keyword evidence="1" id="KW-0479">Metal-binding</keyword>
<evidence type="ECO:0000313" key="3">
    <source>
        <dbReference type="Proteomes" id="UP000029578"/>
    </source>
</evidence>
<protein>
    <submittedName>
        <fullName evidence="2">ADP-ribosylglycohydrolase</fullName>
    </submittedName>
</protein>
<proteinExistence type="predicted"/>
<dbReference type="RefSeq" id="WP_036861493.1">
    <property type="nucleotide sequence ID" value="NZ_JRNS01000065.1"/>
</dbReference>
<name>A0A096BBF6_9BACT</name>
<gene>
    <name evidence="2" type="ORF">HMPREF0661_00785</name>
</gene>
<dbReference type="InterPro" id="IPR036705">
    <property type="entry name" value="Ribosyl_crysJ1_sf"/>
</dbReference>
<feature type="binding site" evidence="1">
    <location>
        <position position="34"/>
    </location>
    <ligand>
        <name>Mg(2+)</name>
        <dbReference type="ChEBI" id="CHEBI:18420"/>
        <label>1</label>
    </ligand>
</feature>
<evidence type="ECO:0000313" key="2">
    <source>
        <dbReference type="EMBL" id="KGF56728.1"/>
    </source>
</evidence>
<keyword evidence="2" id="KW-0378">Hydrolase</keyword>
<dbReference type="Pfam" id="PF03747">
    <property type="entry name" value="ADP_ribosyl_GH"/>
    <property type="match status" value="1"/>
</dbReference>
<comment type="cofactor">
    <cofactor evidence="1">
        <name>Mg(2+)</name>
        <dbReference type="ChEBI" id="CHEBI:18420"/>
    </cofactor>
    <text evidence="1">Binds 2 magnesium ions per subunit.</text>
</comment>
<feature type="binding site" evidence="1">
    <location>
        <position position="36"/>
    </location>
    <ligand>
        <name>Mg(2+)</name>
        <dbReference type="ChEBI" id="CHEBI:18420"/>
        <label>1</label>
    </ligand>
</feature>
<dbReference type="InterPro" id="IPR005502">
    <property type="entry name" value="Ribosyl_crysJ1"/>
</dbReference>
<dbReference type="PANTHER" id="PTHR16222:SF12">
    <property type="entry name" value="ADP-RIBOSYLGLYCOHYDROLASE-RELATED"/>
    <property type="match status" value="1"/>
</dbReference>
<dbReference type="EMBL" id="JRNS01000065">
    <property type="protein sequence ID" value="KGF56728.1"/>
    <property type="molecule type" value="Genomic_DNA"/>
</dbReference>
<comment type="caution">
    <text evidence="2">The sequence shown here is derived from an EMBL/GenBank/DDBJ whole genome shotgun (WGS) entry which is preliminary data.</text>
</comment>
<feature type="binding site" evidence="1">
    <location>
        <position position="213"/>
    </location>
    <ligand>
        <name>Mg(2+)</name>
        <dbReference type="ChEBI" id="CHEBI:18420"/>
        <label>1</label>
    </ligand>
</feature>
<sequence>MIGAIIGDIVGSRFEFGAAPQQGFELFTPDCSYTDDTICTIAIADAVLNERDYQESLLDWCRRYPDPMGGYGRRFYQWINADNPQPTDSCGNGSAMRVSPIGWLFDEWEDVIEEAKKSAIVSHNHPEGIKGAQCIAEAICWLRLMRFSKSDVERKVEKFFGYELPPMRDIKKIGSEGHFDGTCQETVPMALRCFMDANSFEETIRLAVLCDGDTDTKACIAGSVAEAYYPVPEWIIEKAISYLPDDMLIILEQFYERIQDSCGTKKG</sequence>
<evidence type="ECO:0000256" key="1">
    <source>
        <dbReference type="PIRSR" id="PIRSR605502-1"/>
    </source>
</evidence>
<keyword evidence="1" id="KW-0460">Magnesium</keyword>
<dbReference type="SUPFAM" id="SSF101478">
    <property type="entry name" value="ADP-ribosylglycohydrolase"/>
    <property type="match status" value="1"/>
</dbReference>
<dbReference type="Gene3D" id="1.10.4080.10">
    <property type="entry name" value="ADP-ribosylation/Crystallin J1"/>
    <property type="match status" value="1"/>
</dbReference>
<feature type="binding site" evidence="1">
    <location>
        <position position="216"/>
    </location>
    <ligand>
        <name>Mg(2+)</name>
        <dbReference type="ChEBI" id="CHEBI:18420"/>
        <label>1</label>
    </ligand>
</feature>
<dbReference type="Proteomes" id="UP000029578">
    <property type="component" value="Unassembled WGS sequence"/>
</dbReference>
<feature type="binding site" evidence="1">
    <location>
        <position position="215"/>
    </location>
    <ligand>
        <name>Mg(2+)</name>
        <dbReference type="ChEBI" id="CHEBI:18420"/>
        <label>1</label>
    </ligand>
</feature>
<dbReference type="PANTHER" id="PTHR16222">
    <property type="entry name" value="ADP-RIBOSYLGLYCOHYDROLASE"/>
    <property type="match status" value="1"/>
</dbReference>